<sequence>MSCNTSTVSKKYAGLACSRLPFSTSTHNYFGTGHCANSIYTTASRAGHKDLTSVAQRDVRYRVRWSFGARGRAGRARLLRA</sequence>
<dbReference type="EMBL" id="JAQJAE010000003">
    <property type="protein sequence ID" value="KAJ5603650.1"/>
    <property type="molecule type" value="Genomic_DNA"/>
</dbReference>
<keyword evidence="2" id="KW-1185">Reference proteome</keyword>
<evidence type="ECO:0000313" key="2">
    <source>
        <dbReference type="Proteomes" id="UP001213799"/>
    </source>
</evidence>
<reference evidence="1" key="2">
    <citation type="submission" date="2023-01" db="EMBL/GenBank/DDBJ databases">
        <authorList>
            <person name="Petersen C."/>
        </authorList>
    </citation>
    <scope>NUCLEOTIDE SEQUENCE</scope>
    <source>
        <strain evidence="1">IBT 12815</strain>
    </source>
</reference>
<organism evidence="1 2">
    <name type="scientific">Penicillium hordei</name>
    <dbReference type="NCBI Taxonomy" id="40994"/>
    <lineage>
        <taxon>Eukaryota</taxon>
        <taxon>Fungi</taxon>
        <taxon>Dikarya</taxon>
        <taxon>Ascomycota</taxon>
        <taxon>Pezizomycotina</taxon>
        <taxon>Eurotiomycetes</taxon>
        <taxon>Eurotiomycetidae</taxon>
        <taxon>Eurotiales</taxon>
        <taxon>Aspergillaceae</taxon>
        <taxon>Penicillium</taxon>
    </lineage>
</organism>
<protein>
    <submittedName>
        <fullName evidence="1">Uncharacterized protein</fullName>
    </submittedName>
</protein>
<dbReference type="GeneID" id="81587905"/>
<comment type="caution">
    <text evidence="1">The sequence shown here is derived from an EMBL/GenBank/DDBJ whole genome shotgun (WGS) entry which is preliminary data.</text>
</comment>
<proteinExistence type="predicted"/>
<accession>A0AAD6E8I4</accession>
<dbReference type="Proteomes" id="UP001213799">
    <property type="component" value="Unassembled WGS sequence"/>
</dbReference>
<gene>
    <name evidence="1" type="ORF">N7537_006606</name>
</gene>
<name>A0AAD6E8I4_9EURO</name>
<evidence type="ECO:0000313" key="1">
    <source>
        <dbReference type="EMBL" id="KAJ5603650.1"/>
    </source>
</evidence>
<dbReference type="AlphaFoldDB" id="A0AAD6E8I4"/>
<dbReference type="RefSeq" id="XP_056753448.1">
    <property type="nucleotide sequence ID" value="XM_056897663.1"/>
</dbReference>
<reference evidence="1" key="1">
    <citation type="journal article" date="2023" name="IMA Fungus">
        <title>Comparative genomic study of the Penicillium genus elucidates a diverse pangenome and 15 lateral gene transfer events.</title>
        <authorList>
            <person name="Petersen C."/>
            <person name="Sorensen T."/>
            <person name="Nielsen M.R."/>
            <person name="Sondergaard T.E."/>
            <person name="Sorensen J.L."/>
            <person name="Fitzpatrick D.A."/>
            <person name="Frisvad J.C."/>
            <person name="Nielsen K.L."/>
        </authorList>
    </citation>
    <scope>NUCLEOTIDE SEQUENCE</scope>
    <source>
        <strain evidence="1">IBT 12815</strain>
    </source>
</reference>